<dbReference type="InterPro" id="IPR000014">
    <property type="entry name" value="PAS"/>
</dbReference>
<dbReference type="SUPFAM" id="SSF55785">
    <property type="entry name" value="PYP-like sensor domain (PAS domain)"/>
    <property type="match status" value="2"/>
</dbReference>
<dbReference type="CDD" id="cd01948">
    <property type="entry name" value="EAL"/>
    <property type="match status" value="1"/>
</dbReference>
<dbReference type="Proteomes" id="UP001225596">
    <property type="component" value="Unassembled WGS sequence"/>
</dbReference>
<evidence type="ECO:0000259" key="4">
    <source>
        <dbReference type="PROSITE" id="PS50887"/>
    </source>
</evidence>
<dbReference type="Pfam" id="PF00990">
    <property type="entry name" value="GGDEF"/>
    <property type="match status" value="1"/>
</dbReference>
<dbReference type="InterPro" id="IPR029787">
    <property type="entry name" value="Nucleotide_cyclase"/>
</dbReference>
<dbReference type="InterPro" id="IPR000700">
    <property type="entry name" value="PAS-assoc_C"/>
</dbReference>
<dbReference type="SUPFAM" id="SSF55073">
    <property type="entry name" value="Nucleotide cyclase"/>
    <property type="match status" value="1"/>
</dbReference>
<feature type="domain" description="PAC" evidence="2">
    <location>
        <begin position="80"/>
        <end position="132"/>
    </location>
</feature>
<dbReference type="Gene3D" id="3.20.20.450">
    <property type="entry name" value="EAL domain"/>
    <property type="match status" value="1"/>
</dbReference>
<evidence type="ECO:0000313" key="6">
    <source>
        <dbReference type="Proteomes" id="UP001225596"/>
    </source>
</evidence>
<evidence type="ECO:0000313" key="5">
    <source>
        <dbReference type="EMBL" id="MDQ9171896.1"/>
    </source>
</evidence>
<dbReference type="PANTHER" id="PTHR44757:SF2">
    <property type="entry name" value="BIOFILM ARCHITECTURE MAINTENANCE PROTEIN MBAA"/>
    <property type="match status" value="1"/>
</dbReference>
<dbReference type="Pfam" id="PF13426">
    <property type="entry name" value="PAS_9"/>
    <property type="match status" value="1"/>
</dbReference>
<dbReference type="PANTHER" id="PTHR44757">
    <property type="entry name" value="DIGUANYLATE CYCLASE DGCP"/>
    <property type="match status" value="1"/>
</dbReference>
<evidence type="ECO:0000259" key="3">
    <source>
        <dbReference type="PROSITE" id="PS50883"/>
    </source>
</evidence>
<sequence>MHILTKAKDFETGFQQAPIGMAILRPDLHWISINQEFCSLLGYAHDELWTLDYLEVVHPEEREKLKVFRGRMIEGEMHTAKTETRYLHKNGNVIDVEIRAALVLNESGMPNYFIDIVEDITELKKSRMKAHETAENYRLLIENAVDHAIMRIDKDGKINSWNTGAQTLFGYTESEILGKPSSILFIPEDVLKHEDKREMQTALKEGHCDADRWHARKDGSQFWTSGIITPVKDENGDDNGFVKILRDLTDRKLAQEHSVYLAQHDSLTGLPNRGKFNEELALAIQEASARKSSVAVLFIDLDRYKHINDMLGHHIGDGLLICVAHRLTGILGKSTLIARLGGDEFGVILKGVTSQSELARDANRVIKELSKPFMYQAHEITIGASIGISLYPKDSSDPNELLSYADMAMYHAKSNGRSNFQFYTQNLDVEAKRRTTIEEELRHAIERDELYLYYQPQISLVDNQMSSIEALLRWKNPRLAMLAPDEFIALADETGLIVPIGSWVLEQACRQLRYWQQANHPELRIAVNVSSRQLEEPDFVNTVDRILRQCGVGPRYVEFEITERLLMKDNLKNNAVLRALKERGIQVSVDDFGTGFSSLSYLKHFPVDALKIDKLFIKCLPNDEHDAAIASAIIGMAHSLNLKVVAEGVETVEQRDFLRDLGCNYGQGYFFSEPVPPEKII</sequence>
<dbReference type="InterPro" id="IPR035965">
    <property type="entry name" value="PAS-like_dom_sf"/>
</dbReference>
<dbReference type="InterPro" id="IPR013655">
    <property type="entry name" value="PAS_fold_3"/>
</dbReference>
<feature type="domain" description="PAS" evidence="1">
    <location>
        <begin position="33"/>
        <end position="76"/>
    </location>
</feature>
<evidence type="ECO:0000259" key="1">
    <source>
        <dbReference type="PROSITE" id="PS50112"/>
    </source>
</evidence>
<dbReference type="InterPro" id="IPR001610">
    <property type="entry name" value="PAC"/>
</dbReference>
<keyword evidence="6" id="KW-1185">Reference proteome</keyword>
<dbReference type="NCBIfam" id="TIGR00229">
    <property type="entry name" value="sensory_box"/>
    <property type="match status" value="2"/>
</dbReference>
<dbReference type="SMART" id="SM00091">
    <property type="entry name" value="PAS"/>
    <property type="match status" value="2"/>
</dbReference>
<proteinExistence type="predicted"/>
<protein>
    <submittedName>
        <fullName evidence="5">EAL domain-containing protein</fullName>
    </submittedName>
</protein>
<dbReference type="InterPro" id="IPR043128">
    <property type="entry name" value="Rev_trsase/Diguanyl_cyclase"/>
</dbReference>
<reference evidence="5 6" key="1">
    <citation type="submission" date="2023-08" db="EMBL/GenBank/DDBJ databases">
        <title>Oxalobacteraceae gen .nov., isolated from river sludge outside the plant.</title>
        <authorList>
            <person name="Zhao S.Y."/>
        </authorList>
    </citation>
    <scope>NUCLEOTIDE SEQUENCE [LARGE SCALE GENOMIC DNA]</scope>
    <source>
        <strain evidence="5 6">R-40</strain>
    </source>
</reference>
<dbReference type="Gene3D" id="3.30.70.270">
    <property type="match status" value="1"/>
</dbReference>
<dbReference type="InterPro" id="IPR000160">
    <property type="entry name" value="GGDEF_dom"/>
</dbReference>
<dbReference type="CDD" id="cd00130">
    <property type="entry name" value="PAS"/>
    <property type="match status" value="2"/>
</dbReference>
<dbReference type="Gene3D" id="3.30.450.20">
    <property type="entry name" value="PAS domain"/>
    <property type="match status" value="2"/>
</dbReference>
<dbReference type="SMART" id="SM00086">
    <property type="entry name" value="PAC"/>
    <property type="match status" value="2"/>
</dbReference>
<accession>A0ABU1BSA0</accession>
<dbReference type="InterPro" id="IPR052155">
    <property type="entry name" value="Biofilm_reg_signaling"/>
</dbReference>
<feature type="domain" description="GGDEF" evidence="4">
    <location>
        <begin position="292"/>
        <end position="425"/>
    </location>
</feature>
<dbReference type="Pfam" id="PF00563">
    <property type="entry name" value="EAL"/>
    <property type="match status" value="1"/>
</dbReference>
<dbReference type="PROSITE" id="PS50113">
    <property type="entry name" value="PAC"/>
    <property type="match status" value="2"/>
</dbReference>
<dbReference type="RefSeq" id="WP_338437872.1">
    <property type="nucleotide sequence ID" value="NZ_JAUYVH010000013.1"/>
</dbReference>
<dbReference type="InterPro" id="IPR035919">
    <property type="entry name" value="EAL_sf"/>
</dbReference>
<dbReference type="SMART" id="SM00052">
    <property type="entry name" value="EAL"/>
    <property type="match status" value="1"/>
</dbReference>
<feature type="domain" description="PAC" evidence="2">
    <location>
        <begin position="208"/>
        <end position="260"/>
    </location>
</feature>
<dbReference type="PROSITE" id="PS50112">
    <property type="entry name" value="PAS"/>
    <property type="match status" value="2"/>
</dbReference>
<feature type="domain" description="EAL" evidence="3">
    <location>
        <begin position="434"/>
        <end position="681"/>
    </location>
</feature>
<dbReference type="PROSITE" id="PS50887">
    <property type="entry name" value="GGDEF"/>
    <property type="match status" value="1"/>
</dbReference>
<dbReference type="PROSITE" id="PS50883">
    <property type="entry name" value="EAL"/>
    <property type="match status" value="1"/>
</dbReference>
<organism evidence="5 6">
    <name type="scientific">Keguizhuia sedimenti</name>
    <dbReference type="NCBI Taxonomy" id="3064264"/>
    <lineage>
        <taxon>Bacteria</taxon>
        <taxon>Pseudomonadati</taxon>
        <taxon>Pseudomonadota</taxon>
        <taxon>Betaproteobacteria</taxon>
        <taxon>Burkholderiales</taxon>
        <taxon>Oxalobacteraceae</taxon>
        <taxon>Keguizhuia</taxon>
    </lineage>
</organism>
<dbReference type="CDD" id="cd01949">
    <property type="entry name" value="GGDEF"/>
    <property type="match status" value="1"/>
</dbReference>
<name>A0ABU1BSA0_9BURK</name>
<evidence type="ECO:0000259" key="2">
    <source>
        <dbReference type="PROSITE" id="PS50113"/>
    </source>
</evidence>
<dbReference type="SUPFAM" id="SSF141868">
    <property type="entry name" value="EAL domain-like"/>
    <property type="match status" value="1"/>
</dbReference>
<dbReference type="NCBIfam" id="TIGR00254">
    <property type="entry name" value="GGDEF"/>
    <property type="match status" value="1"/>
</dbReference>
<feature type="domain" description="PAS" evidence="1">
    <location>
        <begin position="133"/>
        <end position="206"/>
    </location>
</feature>
<dbReference type="EMBL" id="JAUYVH010000013">
    <property type="protein sequence ID" value="MDQ9171896.1"/>
    <property type="molecule type" value="Genomic_DNA"/>
</dbReference>
<comment type="caution">
    <text evidence="5">The sequence shown here is derived from an EMBL/GenBank/DDBJ whole genome shotgun (WGS) entry which is preliminary data.</text>
</comment>
<dbReference type="SMART" id="SM00267">
    <property type="entry name" value="GGDEF"/>
    <property type="match status" value="1"/>
</dbReference>
<dbReference type="Pfam" id="PF08447">
    <property type="entry name" value="PAS_3"/>
    <property type="match status" value="1"/>
</dbReference>
<gene>
    <name evidence="5" type="ORF">Q8A64_15890</name>
</gene>
<dbReference type="InterPro" id="IPR001633">
    <property type="entry name" value="EAL_dom"/>
</dbReference>